<reference evidence="1 2" key="1">
    <citation type="submission" date="2018-08" db="EMBL/GenBank/DDBJ databases">
        <title>A genome reference for cultivated species of the human gut microbiota.</title>
        <authorList>
            <person name="Zou Y."/>
            <person name="Xue W."/>
            <person name="Luo G."/>
        </authorList>
    </citation>
    <scope>NUCLEOTIDE SEQUENCE [LARGE SCALE GENOMIC DNA]</scope>
    <source>
        <strain evidence="1 2">AF14-6AC</strain>
    </source>
</reference>
<dbReference type="InterPro" id="IPR000182">
    <property type="entry name" value="GNAT_dom"/>
</dbReference>
<evidence type="ECO:0000313" key="2">
    <source>
        <dbReference type="Proteomes" id="UP000283426"/>
    </source>
</evidence>
<dbReference type="Pfam" id="PF13302">
    <property type="entry name" value="Acetyltransf_3"/>
    <property type="match status" value="1"/>
</dbReference>
<comment type="caution">
    <text evidence="1">The sequence shown here is derived from an EMBL/GenBank/DDBJ whole genome shotgun (WGS) entry which is preliminary data.</text>
</comment>
<dbReference type="PANTHER" id="PTHR43415:SF3">
    <property type="entry name" value="GNAT-FAMILY ACETYLTRANSFERASE"/>
    <property type="match status" value="1"/>
</dbReference>
<dbReference type="PANTHER" id="PTHR43415">
    <property type="entry name" value="SPERMIDINE N(1)-ACETYLTRANSFERASE"/>
    <property type="match status" value="1"/>
</dbReference>
<dbReference type="AlphaFoldDB" id="A0A412W5V1"/>
<gene>
    <name evidence="1" type="ORF">DWW24_18575</name>
</gene>
<dbReference type="RefSeq" id="WP_118108544.1">
    <property type="nucleotide sequence ID" value="NZ_JABWDG010000056.1"/>
</dbReference>
<sequence length="174" mass="21066">MKVIKYGVCLNRLTETDIELVRNWRNDPKISQYMEYREYITPEMQYNWFQKINNEHNYYFIAEYYNKKIGLINIKDIDMVRKCGETGIFIYDDQYLNGDVSFRCALCNIDFAFENLNLNFLYGHIMSNNKRAIRYNKALGFCLAENQKGITKQLYVLEKEQYINRRENLLRLLR</sequence>
<dbReference type="SUPFAM" id="SSF55729">
    <property type="entry name" value="Acyl-CoA N-acyltransferases (Nat)"/>
    <property type="match status" value="1"/>
</dbReference>
<name>A0A412W5V1_9BACT</name>
<protein>
    <submittedName>
        <fullName evidence="1">GNAT family N-acetyltransferase</fullName>
    </submittedName>
</protein>
<dbReference type="Gene3D" id="3.40.630.30">
    <property type="match status" value="1"/>
</dbReference>
<dbReference type="Proteomes" id="UP000283426">
    <property type="component" value="Unassembled WGS sequence"/>
</dbReference>
<dbReference type="GO" id="GO:0016747">
    <property type="term" value="F:acyltransferase activity, transferring groups other than amino-acyl groups"/>
    <property type="evidence" value="ECO:0007669"/>
    <property type="project" value="InterPro"/>
</dbReference>
<dbReference type="EMBL" id="QRYW01000051">
    <property type="protein sequence ID" value="RGV19364.1"/>
    <property type="molecule type" value="Genomic_DNA"/>
</dbReference>
<organism evidence="1 2">
    <name type="scientific">Odoribacter splanchnicus</name>
    <dbReference type="NCBI Taxonomy" id="28118"/>
    <lineage>
        <taxon>Bacteria</taxon>
        <taxon>Pseudomonadati</taxon>
        <taxon>Bacteroidota</taxon>
        <taxon>Bacteroidia</taxon>
        <taxon>Bacteroidales</taxon>
        <taxon>Odoribacteraceae</taxon>
        <taxon>Odoribacter</taxon>
    </lineage>
</organism>
<keyword evidence="1" id="KW-0808">Transferase</keyword>
<evidence type="ECO:0000313" key="1">
    <source>
        <dbReference type="EMBL" id="RGV19364.1"/>
    </source>
</evidence>
<dbReference type="InterPro" id="IPR016181">
    <property type="entry name" value="Acyl_CoA_acyltransferase"/>
</dbReference>
<proteinExistence type="predicted"/>
<accession>A0A412W5V1</accession>